<dbReference type="EMBL" id="WBVQ01000001">
    <property type="protein sequence ID" value="KAB2817532.1"/>
    <property type="molecule type" value="Genomic_DNA"/>
</dbReference>
<dbReference type="GO" id="GO:0008757">
    <property type="term" value="F:S-adenosylmethionine-dependent methyltransferase activity"/>
    <property type="evidence" value="ECO:0007669"/>
    <property type="project" value="InterPro"/>
</dbReference>
<dbReference type="Pfam" id="PF08241">
    <property type="entry name" value="Methyltransf_11"/>
    <property type="match status" value="1"/>
</dbReference>
<dbReference type="CDD" id="cd02440">
    <property type="entry name" value="AdoMet_MTases"/>
    <property type="match status" value="1"/>
</dbReference>
<name>A0A6L3ZHR4_9FLAO</name>
<reference evidence="2 3" key="1">
    <citation type="submission" date="2019-10" db="EMBL/GenBank/DDBJ databases">
        <title>Genome sequence of Phaeocystidibacter marisrubri JCM30614 (type strain).</title>
        <authorList>
            <person name="Bowman J.P."/>
        </authorList>
    </citation>
    <scope>NUCLEOTIDE SEQUENCE [LARGE SCALE GENOMIC DNA]</scope>
    <source>
        <strain evidence="2 3">JCM 30614</strain>
    </source>
</reference>
<dbReference type="InterPro" id="IPR013216">
    <property type="entry name" value="Methyltransf_11"/>
</dbReference>
<dbReference type="AlphaFoldDB" id="A0A6L3ZHR4"/>
<proteinExistence type="predicted"/>
<evidence type="ECO:0000313" key="3">
    <source>
        <dbReference type="Proteomes" id="UP000484164"/>
    </source>
</evidence>
<gene>
    <name evidence="2" type="ORF">F8C82_03800</name>
</gene>
<dbReference type="PANTHER" id="PTHR37886">
    <property type="entry name" value="S-ADENOSYL-L-METHIONINE-DEPENDENT METHYLTRANSFERASES SUPERFAMILY PROTEIN"/>
    <property type="match status" value="1"/>
</dbReference>
<dbReference type="Proteomes" id="UP000484164">
    <property type="component" value="Unassembled WGS sequence"/>
</dbReference>
<organism evidence="2 3">
    <name type="scientific">Phaeocystidibacter marisrubri</name>
    <dbReference type="NCBI Taxonomy" id="1577780"/>
    <lineage>
        <taxon>Bacteria</taxon>
        <taxon>Pseudomonadati</taxon>
        <taxon>Bacteroidota</taxon>
        <taxon>Flavobacteriia</taxon>
        <taxon>Flavobacteriales</taxon>
        <taxon>Phaeocystidibacteraceae</taxon>
        <taxon>Phaeocystidibacter</taxon>
    </lineage>
</organism>
<dbReference type="InterPro" id="IPR029063">
    <property type="entry name" value="SAM-dependent_MTases_sf"/>
</dbReference>
<dbReference type="PANTHER" id="PTHR37886:SF1">
    <property type="entry name" value="S-ADENOSYL-L-METHIONINE-DEPENDENT METHYLTRANSFERASES SUPERFAMILY PROTEIN"/>
    <property type="match status" value="1"/>
</dbReference>
<dbReference type="SUPFAM" id="SSF53335">
    <property type="entry name" value="S-adenosyl-L-methionine-dependent methyltransferases"/>
    <property type="match status" value="1"/>
</dbReference>
<evidence type="ECO:0000259" key="1">
    <source>
        <dbReference type="Pfam" id="PF08241"/>
    </source>
</evidence>
<evidence type="ECO:0000313" key="2">
    <source>
        <dbReference type="EMBL" id="KAB2817532.1"/>
    </source>
</evidence>
<keyword evidence="2" id="KW-0808">Transferase</keyword>
<dbReference type="GO" id="GO:0032259">
    <property type="term" value="P:methylation"/>
    <property type="evidence" value="ECO:0007669"/>
    <property type="project" value="UniProtKB-KW"/>
</dbReference>
<feature type="domain" description="Methyltransferase type 11" evidence="1">
    <location>
        <begin position="51"/>
        <end position="153"/>
    </location>
</feature>
<accession>A0A6L3ZHR4</accession>
<protein>
    <submittedName>
        <fullName evidence="2">Class I SAM-dependent methyltransferase</fullName>
    </submittedName>
</protein>
<dbReference type="RefSeq" id="WP_151692139.1">
    <property type="nucleotide sequence ID" value="NZ_BMGX01000002.1"/>
</dbReference>
<comment type="caution">
    <text evidence="2">The sequence shown here is derived from an EMBL/GenBank/DDBJ whole genome shotgun (WGS) entry which is preliminary data.</text>
</comment>
<keyword evidence="3" id="KW-1185">Reference proteome</keyword>
<sequence length="265" mass="30610">MTTSTDTFENLKAGDQHYKAYVGPPLKYDLVGAMQFKLLTSLGLRDSHKLLDIGCGSLRAGKLFIPYLRKGNYYGIEPNSWLVEEGIANELGKELIRIKKPLFNSSDSFEMSSFRTTFDFMIAQSIFSHTSVSQIKQCFAEASRALHFSGIFAATFVLGDENYEGDEWVYPGCVTFTEKYIRELAREFGFGAIKTDWYHPNGQTWFVIFHEGNRAGVEDVVRKLHTANKLTKEKMPIPQVKHWHYSWYGRIYRKIIWLSWAKWRA</sequence>
<dbReference type="Gene3D" id="3.40.50.150">
    <property type="entry name" value="Vaccinia Virus protein VP39"/>
    <property type="match status" value="1"/>
</dbReference>
<dbReference type="OrthoDB" id="9760689at2"/>
<keyword evidence="2" id="KW-0489">Methyltransferase</keyword>